<protein>
    <recommendedName>
        <fullName evidence="5">Outer membrane lipoprotein carrier protein LolA</fullName>
    </recommendedName>
</protein>
<comment type="caution">
    <text evidence="3">The sequence shown here is derived from an EMBL/GenBank/DDBJ whole genome shotgun (WGS) entry which is preliminary data.</text>
</comment>
<dbReference type="SUPFAM" id="SSF89392">
    <property type="entry name" value="Prokaryotic lipoproteins and lipoprotein localization factors"/>
    <property type="match status" value="1"/>
</dbReference>
<evidence type="ECO:0000256" key="1">
    <source>
        <dbReference type="ARBA" id="ARBA00022729"/>
    </source>
</evidence>
<evidence type="ECO:0008006" key="5">
    <source>
        <dbReference type="Google" id="ProtNLM"/>
    </source>
</evidence>
<organism evidence="3 4">
    <name type="scientific">Rubrivirga marina</name>
    <dbReference type="NCBI Taxonomy" id="1196024"/>
    <lineage>
        <taxon>Bacteria</taxon>
        <taxon>Pseudomonadati</taxon>
        <taxon>Rhodothermota</taxon>
        <taxon>Rhodothermia</taxon>
        <taxon>Rhodothermales</taxon>
        <taxon>Rubricoccaceae</taxon>
        <taxon>Rubrivirga</taxon>
    </lineage>
</organism>
<accession>A0A271J0S2</accession>
<keyword evidence="1 2" id="KW-0732">Signal</keyword>
<dbReference type="InterPro" id="IPR029046">
    <property type="entry name" value="LolA/LolB/LppX"/>
</dbReference>
<dbReference type="PANTHER" id="PTHR35869">
    <property type="entry name" value="OUTER-MEMBRANE LIPOPROTEIN CARRIER PROTEIN"/>
    <property type="match status" value="1"/>
</dbReference>
<evidence type="ECO:0000313" key="4">
    <source>
        <dbReference type="Proteomes" id="UP000216339"/>
    </source>
</evidence>
<dbReference type="Proteomes" id="UP000216339">
    <property type="component" value="Unassembled WGS sequence"/>
</dbReference>
<evidence type="ECO:0000256" key="2">
    <source>
        <dbReference type="SAM" id="SignalP"/>
    </source>
</evidence>
<dbReference type="RefSeq" id="WP_179299578.1">
    <property type="nucleotide sequence ID" value="NZ_MQWD01000001.1"/>
</dbReference>
<dbReference type="CDD" id="cd16325">
    <property type="entry name" value="LolA"/>
    <property type="match status" value="1"/>
</dbReference>
<dbReference type="Pfam" id="PF03548">
    <property type="entry name" value="LolA"/>
    <property type="match status" value="1"/>
</dbReference>
<dbReference type="InterPro" id="IPR004564">
    <property type="entry name" value="OM_lipoprot_carrier_LolA-like"/>
</dbReference>
<feature type="chain" id="PRO_5012267177" description="Outer membrane lipoprotein carrier protein LolA" evidence="2">
    <location>
        <begin position="28"/>
        <end position="210"/>
    </location>
</feature>
<name>A0A271J0S2_9BACT</name>
<proteinExistence type="predicted"/>
<gene>
    <name evidence="3" type="ORF">BSZ37_10930</name>
</gene>
<reference evidence="3 4" key="1">
    <citation type="submission" date="2016-11" db="EMBL/GenBank/DDBJ databases">
        <title>Study of marine rhodopsin-containing bacteria.</title>
        <authorList>
            <person name="Yoshizawa S."/>
            <person name="Kumagai Y."/>
            <person name="Kogure K."/>
        </authorList>
    </citation>
    <scope>NUCLEOTIDE SEQUENCE [LARGE SCALE GENOMIC DNA]</scope>
    <source>
        <strain evidence="3 4">SAORIC-28</strain>
    </source>
</reference>
<dbReference type="PANTHER" id="PTHR35869:SF1">
    <property type="entry name" value="OUTER-MEMBRANE LIPOPROTEIN CARRIER PROTEIN"/>
    <property type="match status" value="1"/>
</dbReference>
<evidence type="ECO:0000313" key="3">
    <source>
        <dbReference type="EMBL" id="PAP76907.1"/>
    </source>
</evidence>
<dbReference type="Gene3D" id="2.50.20.10">
    <property type="entry name" value="Lipoprotein localisation LolA/LolB/LppX"/>
    <property type="match status" value="1"/>
</dbReference>
<keyword evidence="4" id="KW-1185">Reference proteome</keyword>
<feature type="signal peptide" evidence="2">
    <location>
        <begin position="1"/>
        <end position="27"/>
    </location>
</feature>
<dbReference type="EMBL" id="MQWD01000001">
    <property type="protein sequence ID" value="PAP76907.1"/>
    <property type="molecule type" value="Genomic_DNA"/>
</dbReference>
<dbReference type="AlphaFoldDB" id="A0A271J0S2"/>
<sequence length="210" mass="22990">MTHSVPFRPLGLLTLLAAVLLAGQVQAQTPEAVAQRLQERYGALSSLRASFVQTAGGQQLRGTLSVRRDAFRLDLGHQVLVTDGGTLWSYSRDDEQVVVQDYELTRVGFSVGQLFTDYLEVFRVTGATKATIGGVQHDVLTLRPRQSGMSVRDATLYVRSSDAVPTRVRVHDTNGGTLAFDLRDVQRNVSLPASTFRFDAPSGTEVVDLR</sequence>